<dbReference type="Gene3D" id="4.10.280.10">
    <property type="entry name" value="Helix-loop-helix DNA-binding domain"/>
    <property type="match status" value="1"/>
</dbReference>
<dbReference type="InterPro" id="IPR045239">
    <property type="entry name" value="bHLH95_bHLH"/>
</dbReference>
<evidence type="ECO:0000256" key="5">
    <source>
        <dbReference type="ARBA" id="ARBA00023242"/>
    </source>
</evidence>
<dbReference type="SMART" id="SM00353">
    <property type="entry name" value="HLH"/>
    <property type="match status" value="1"/>
</dbReference>
<evidence type="ECO:0000256" key="1">
    <source>
        <dbReference type="ARBA" id="ARBA00004123"/>
    </source>
</evidence>
<sequence length="313" mass="34595">MATPTVFSNWPTFHHRHHNAAVPTPPELPPFHDNYAFSDTCTNYHSPLLFNSNHHSSTFNNGFTNNSLQFHNPINYPTLSSTYIPPITTQQQPLPPPLPDFTQSFSFMNEYYSNPIVPDVCDYGDFIPMNPIDSMQTECYLYPSYPVVDDVCCMEEVPPELPPMPEIYDGGGSSSAMLPVYGGGVGFNFVEGERSVQMKENADGGGRLSAQSMAARVRRRKISEKTSELGKLVPGGHRMTTAEMFQAAFKYIKFLQAQVGVLQLMPSSPGLGSELQALLTSPSVQEKLYAAGKCIVSQTLGESLADDHQRTKN</sequence>
<dbReference type="PANTHER" id="PTHR16223:SF49">
    <property type="entry name" value="TRANSCRIPTION FACTOR BHLH52-RELATED"/>
    <property type="match status" value="1"/>
</dbReference>
<reference evidence="7 8" key="1">
    <citation type="submission" date="2019-05" db="EMBL/GenBank/DDBJ databases">
        <title>Mikania micrantha, genome provides insights into the molecular mechanism of rapid growth.</title>
        <authorList>
            <person name="Liu B."/>
        </authorList>
    </citation>
    <scope>NUCLEOTIDE SEQUENCE [LARGE SCALE GENOMIC DNA]</scope>
    <source>
        <strain evidence="7">NLD-2019</strain>
        <tissue evidence="7">Leaf</tissue>
    </source>
</reference>
<dbReference type="GO" id="GO:0046983">
    <property type="term" value="F:protein dimerization activity"/>
    <property type="evidence" value="ECO:0007669"/>
    <property type="project" value="InterPro"/>
</dbReference>
<dbReference type="Pfam" id="PF00010">
    <property type="entry name" value="HLH"/>
    <property type="match status" value="1"/>
</dbReference>
<protein>
    <recommendedName>
        <fullName evidence="6">BHLH domain-containing protein</fullName>
    </recommendedName>
</protein>
<dbReference type="PROSITE" id="PS50888">
    <property type="entry name" value="BHLH"/>
    <property type="match status" value="1"/>
</dbReference>
<evidence type="ECO:0000313" key="7">
    <source>
        <dbReference type="EMBL" id="KAD4585399.1"/>
    </source>
</evidence>
<dbReference type="Proteomes" id="UP000326396">
    <property type="component" value="Linkage Group LG2"/>
</dbReference>
<evidence type="ECO:0000256" key="3">
    <source>
        <dbReference type="ARBA" id="ARBA00023125"/>
    </source>
</evidence>
<dbReference type="CDD" id="cd11393">
    <property type="entry name" value="bHLH_AtbHLH_like"/>
    <property type="match status" value="1"/>
</dbReference>
<comment type="subcellular location">
    <subcellularLocation>
        <location evidence="1">Nucleus</location>
    </subcellularLocation>
</comment>
<comment type="caution">
    <text evidence="7">The sequence shown here is derived from an EMBL/GenBank/DDBJ whole genome shotgun (WGS) entry which is preliminary data.</text>
</comment>
<evidence type="ECO:0000256" key="2">
    <source>
        <dbReference type="ARBA" id="ARBA00023015"/>
    </source>
</evidence>
<dbReference type="EMBL" id="SZYD01000012">
    <property type="protein sequence ID" value="KAD4585399.1"/>
    <property type="molecule type" value="Genomic_DNA"/>
</dbReference>
<keyword evidence="2" id="KW-0805">Transcription regulation</keyword>
<keyword evidence="4" id="KW-0804">Transcription</keyword>
<accession>A0A5N6ND46</accession>
<feature type="domain" description="BHLH" evidence="6">
    <location>
        <begin position="206"/>
        <end position="255"/>
    </location>
</feature>
<keyword evidence="3" id="KW-0238">DNA-binding</keyword>
<keyword evidence="8" id="KW-1185">Reference proteome</keyword>
<proteinExistence type="predicted"/>
<evidence type="ECO:0000256" key="4">
    <source>
        <dbReference type="ARBA" id="ARBA00023163"/>
    </source>
</evidence>
<dbReference type="GO" id="GO:0000981">
    <property type="term" value="F:DNA-binding transcription factor activity, RNA polymerase II-specific"/>
    <property type="evidence" value="ECO:0007669"/>
    <property type="project" value="TreeGrafter"/>
</dbReference>
<organism evidence="7 8">
    <name type="scientific">Mikania micrantha</name>
    <name type="common">bitter vine</name>
    <dbReference type="NCBI Taxonomy" id="192012"/>
    <lineage>
        <taxon>Eukaryota</taxon>
        <taxon>Viridiplantae</taxon>
        <taxon>Streptophyta</taxon>
        <taxon>Embryophyta</taxon>
        <taxon>Tracheophyta</taxon>
        <taxon>Spermatophyta</taxon>
        <taxon>Magnoliopsida</taxon>
        <taxon>eudicotyledons</taxon>
        <taxon>Gunneridae</taxon>
        <taxon>Pentapetalae</taxon>
        <taxon>asterids</taxon>
        <taxon>campanulids</taxon>
        <taxon>Asterales</taxon>
        <taxon>Asteraceae</taxon>
        <taxon>Asteroideae</taxon>
        <taxon>Heliantheae alliance</taxon>
        <taxon>Eupatorieae</taxon>
        <taxon>Mikania</taxon>
    </lineage>
</organism>
<dbReference type="GO" id="GO:0000978">
    <property type="term" value="F:RNA polymerase II cis-regulatory region sequence-specific DNA binding"/>
    <property type="evidence" value="ECO:0007669"/>
    <property type="project" value="TreeGrafter"/>
</dbReference>
<dbReference type="GO" id="GO:0005634">
    <property type="term" value="C:nucleus"/>
    <property type="evidence" value="ECO:0007669"/>
    <property type="project" value="UniProtKB-SubCell"/>
</dbReference>
<dbReference type="AlphaFoldDB" id="A0A5N6ND46"/>
<dbReference type="InterPro" id="IPR011598">
    <property type="entry name" value="bHLH_dom"/>
</dbReference>
<name>A0A5N6ND46_9ASTR</name>
<dbReference type="InterPro" id="IPR045843">
    <property type="entry name" value="IND-like"/>
</dbReference>
<dbReference type="InterPro" id="IPR036638">
    <property type="entry name" value="HLH_DNA-bd_sf"/>
</dbReference>
<keyword evidence="5" id="KW-0539">Nucleus</keyword>
<dbReference type="OrthoDB" id="1921534at2759"/>
<dbReference type="SUPFAM" id="SSF47459">
    <property type="entry name" value="HLH, helix-loop-helix DNA-binding domain"/>
    <property type="match status" value="1"/>
</dbReference>
<gene>
    <name evidence="7" type="ORF">E3N88_23000</name>
</gene>
<dbReference type="PANTHER" id="PTHR16223">
    <property type="entry name" value="TRANSCRIPTION FACTOR BHLH83-RELATED"/>
    <property type="match status" value="1"/>
</dbReference>
<evidence type="ECO:0000259" key="6">
    <source>
        <dbReference type="PROSITE" id="PS50888"/>
    </source>
</evidence>
<evidence type="ECO:0000313" key="8">
    <source>
        <dbReference type="Proteomes" id="UP000326396"/>
    </source>
</evidence>